<accession>A0A438CHP7</accession>
<reference evidence="2 3" key="1">
    <citation type="journal article" date="2018" name="PLoS Genet.">
        <title>Population sequencing reveals clonal diversity and ancestral inbreeding in the grapevine cultivar Chardonnay.</title>
        <authorList>
            <person name="Roach M.J."/>
            <person name="Johnson D.L."/>
            <person name="Bohlmann J."/>
            <person name="van Vuuren H.J."/>
            <person name="Jones S.J."/>
            <person name="Pretorius I.S."/>
            <person name="Schmidt S.A."/>
            <person name="Borneman A.R."/>
        </authorList>
    </citation>
    <scope>NUCLEOTIDE SEQUENCE [LARGE SCALE GENOMIC DNA]</scope>
    <source>
        <strain evidence="3">cv. Chardonnay</strain>
        <tissue evidence="2">Leaf</tissue>
    </source>
</reference>
<dbReference type="PANTHER" id="PTHR33116">
    <property type="entry name" value="REVERSE TRANSCRIPTASE ZINC-BINDING DOMAIN-CONTAINING PROTEIN-RELATED-RELATED"/>
    <property type="match status" value="1"/>
</dbReference>
<evidence type="ECO:0000313" key="3">
    <source>
        <dbReference type="Proteomes" id="UP000288805"/>
    </source>
</evidence>
<feature type="region of interest" description="Disordered" evidence="1">
    <location>
        <begin position="56"/>
        <end position="75"/>
    </location>
</feature>
<name>A0A438CHP7_VITVI</name>
<sequence length="474" mass="53115">MKPSVKMGLLRREEDAAVRRGKLLSEKCPKEEDFEAGSQVERGFRVSPLFHCQSSRNRKRYSGEGTSSSRGEAALRKPYFKKDKEGFLGQVGSDLRGSSVTDLPSNPEIKRKGLSFKGNCGMSVVETWSNPIHDVAEAQFAYSNQMSKSFNPIKSKPNLPKEVSNLVTVSQGDIVVSPSGDTEEEISKAIFQLDRDKALGPDGFTIAVFQDCWDVIKEDLVRVFAEFHRSAFVQGRHILDAVLIANEIVNEKRRSGEEGVVFKIDFEKAYDHVILVNGNAKGWVKASRGLRQSDPKSLFFVYFSCRCIEQDVIESRGKKFVGGFQGGEEELQTLKSLLLVFGHISGLKVNLDKSNIYGINLDRNHLSRLAELLDCKISGWPILYLGLLLGGNPKACGFWDPVIERISRRLDGWQKTYLSFGGRITLIQSCLTHMPCYLISLFKIPTSVAAKIERLQRDFLWLGIGEGKRDHLVN</sequence>
<comment type="caution">
    <text evidence="2">The sequence shown here is derived from an EMBL/GenBank/DDBJ whole genome shotgun (WGS) entry which is preliminary data.</text>
</comment>
<dbReference type="EMBL" id="QGNW01002221">
    <property type="protein sequence ID" value="RVW22716.1"/>
    <property type="molecule type" value="Genomic_DNA"/>
</dbReference>
<proteinExistence type="predicted"/>
<dbReference type="PANTHER" id="PTHR33116:SF78">
    <property type="entry name" value="OS12G0587133 PROTEIN"/>
    <property type="match status" value="1"/>
</dbReference>
<gene>
    <name evidence="2" type="primary">VvCHDh000004_120</name>
    <name evidence="2" type="ORF">CK203_103821</name>
</gene>
<dbReference type="Proteomes" id="UP000288805">
    <property type="component" value="Unassembled WGS sequence"/>
</dbReference>
<dbReference type="AlphaFoldDB" id="A0A438CHP7"/>
<organism evidence="2 3">
    <name type="scientific">Vitis vinifera</name>
    <name type="common">Grape</name>
    <dbReference type="NCBI Taxonomy" id="29760"/>
    <lineage>
        <taxon>Eukaryota</taxon>
        <taxon>Viridiplantae</taxon>
        <taxon>Streptophyta</taxon>
        <taxon>Embryophyta</taxon>
        <taxon>Tracheophyta</taxon>
        <taxon>Spermatophyta</taxon>
        <taxon>Magnoliopsida</taxon>
        <taxon>eudicotyledons</taxon>
        <taxon>Gunneridae</taxon>
        <taxon>Pentapetalae</taxon>
        <taxon>rosids</taxon>
        <taxon>Vitales</taxon>
        <taxon>Vitaceae</taxon>
        <taxon>Viteae</taxon>
        <taxon>Vitis</taxon>
    </lineage>
</organism>
<protein>
    <submittedName>
        <fullName evidence="2">Putative ribonuclease H protein</fullName>
    </submittedName>
</protein>
<evidence type="ECO:0000313" key="2">
    <source>
        <dbReference type="EMBL" id="RVW22716.1"/>
    </source>
</evidence>
<evidence type="ECO:0000256" key="1">
    <source>
        <dbReference type="SAM" id="MobiDB-lite"/>
    </source>
</evidence>